<dbReference type="InterPro" id="IPR052977">
    <property type="entry name" value="Polyferredoxin-like_ET"/>
</dbReference>
<dbReference type="Gene3D" id="2.160.10.10">
    <property type="entry name" value="Hexapeptide repeat proteins"/>
    <property type="match status" value="1"/>
</dbReference>
<feature type="domain" description="4Fe-4S ferredoxin-type" evidence="4">
    <location>
        <begin position="1"/>
        <end position="30"/>
    </location>
</feature>
<dbReference type="PROSITE" id="PS00198">
    <property type="entry name" value="4FE4S_FER_1"/>
    <property type="match status" value="1"/>
</dbReference>
<dbReference type="CDD" id="cd04647">
    <property type="entry name" value="LbH_MAT_like"/>
    <property type="match status" value="1"/>
</dbReference>
<sequence>MIEIIDKVDCCGCNACGDICAQKAITFKNDEEGFGYPEINNELCTDCHLCEKICPILNIKELKKNDYEKPLCYAAQTKNLESLFNSTSGSAFATLAEKMYKLGGYVGGAIFNDDYSVKQFISSNKADLEKLRNSKYVQSDSQGFYKQVRDLLKAGEKVLVCGLPCQMAGLRSFLRIDYENLIIIDLICLGINSPKILRGYLDYMEEKHQSRIIYYKAKNKELGWRQLTTKIVFENGDVEYDKKDTNYFTHGFIATHAYERPSCYECKFKGFPRIADITIGDLWGAEKIVGPSYDYDLGTSVIMINSAKGKRFYDSSKISMKDKEIPFETILPGNRALVSSVPKPDIDRNQFYNDLNTMRFEEFAKKYIKLPDSETTFKFVCKNVAKYVYYIAKASGLNCKTLFQNVFYNLFSRQFKCNIIRGEFVVFNKYCILNIDKTAQINVSGILFLGRKEIKGSKKETLLAVRRGATLNVKGGTINYGADIEILPNAELSLGKGIAFNLNTTIICGFKTTIADAVCLGRDVTIRDNNGGHFISRRTFKDKRAVTIGTHTWICEHSIVMPGAKIGAGVIVGANSMVSGKIPNFTLVIGSPAEVVDEDIYWKV</sequence>
<dbReference type="PANTHER" id="PTHR43193">
    <property type="match status" value="1"/>
</dbReference>
<dbReference type="AlphaFoldDB" id="A0A374MUE4"/>
<dbReference type="RefSeq" id="WP_117652655.1">
    <property type="nucleotide sequence ID" value="NZ_JADNFT010000009.1"/>
</dbReference>
<reference evidence="5 6" key="1">
    <citation type="submission" date="2018-08" db="EMBL/GenBank/DDBJ databases">
        <title>A genome reference for cultivated species of the human gut microbiota.</title>
        <authorList>
            <person name="Zou Y."/>
            <person name="Xue W."/>
            <person name="Luo G."/>
        </authorList>
    </citation>
    <scope>NUCLEOTIDE SEQUENCE [LARGE SCALE GENOMIC DNA]</scope>
    <source>
        <strain evidence="5 6">TM10-17</strain>
    </source>
</reference>
<evidence type="ECO:0000313" key="6">
    <source>
        <dbReference type="Proteomes" id="UP000263754"/>
    </source>
</evidence>
<dbReference type="InterPro" id="IPR011004">
    <property type="entry name" value="Trimer_LpxA-like_sf"/>
</dbReference>
<evidence type="ECO:0000313" key="5">
    <source>
        <dbReference type="EMBL" id="RGI74915.1"/>
    </source>
</evidence>
<dbReference type="InterPro" id="IPR017900">
    <property type="entry name" value="4Fe4S_Fe_S_CS"/>
</dbReference>
<dbReference type="GO" id="GO:0046872">
    <property type="term" value="F:metal ion binding"/>
    <property type="evidence" value="ECO:0007669"/>
    <property type="project" value="UniProtKB-KW"/>
</dbReference>
<dbReference type="InterPro" id="IPR017896">
    <property type="entry name" value="4Fe4S_Fe-S-bd"/>
</dbReference>
<dbReference type="EMBL" id="QSOF01000016">
    <property type="protein sequence ID" value="RGI74915.1"/>
    <property type="molecule type" value="Genomic_DNA"/>
</dbReference>
<evidence type="ECO:0000256" key="1">
    <source>
        <dbReference type="ARBA" id="ARBA00022723"/>
    </source>
</evidence>
<dbReference type="Pfam" id="PF12838">
    <property type="entry name" value="Fer4_7"/>
    <property type="match status" value="1"/>
</dbReference>
<protein>
    <submittedName>
        <fullName evidence="5">4Fe-4S dicluster domain-containing protein</fullName>
    </submittedName>
</protein>
<accession>A0A374MUE4</accession>
<dbReference type="GO" id="GO:0051536">
    <property type="term" value="F:iron-sulfur cluster binding"/>
    <property type="evidence" value="ECO:0007669"/>
    <property type="project" value="UniProtKB-KW"/>
</dbReference>
<evidence type="ECO:0000256" key="2">
    <source>
        <dbReference type="ARBA" id="ARBA00023004"/>
    </source>
</evidence>
<dbReference type="Gene3D" id="3.30.70.20">
    <property type="match status" value="1"/>
</dbReference>
<comment type="caution">
    <text evidence="5">The sequence shown here is derived from an EMBL/GenBank/DDBJ whole genome shotgun (WGS) entry which is preliminary data.</text>
</comment>
<gene>
    <name evidence="5" type="ORF">DXD90_11955</name>
</gene>
<feature type="domain" description="4Fe-4S ferredoxin-type" evidence="4">
    <location>
        <begin position="35"/>
        <end position="65"/>
    </location>
</feature>
<name>A0A374MUE4_BACUN</name>
<dbReference type="SUPFAM" id="SSF51161">
    <property type="entry name" value="Trimeric LpxA-like enzymes"/>
    <property type="match status" value="1"/>
</dbReference>
<dbReference type="Proteomes" id="UP000263754">
    <property type="component" value="Unassembled WGS sequence"/>
</dbReference>
<dbReference type="Pfam" id="PF04432">
    <property type="entry name" value="FrhB_FdhB_C"/>
    <property type="match status" value="1"/>
</dbReference>
<keyword evidence="1" id="KW-0479">Metal-binding</keyword>
<dbReference type="InterPro" id="IPR007525">
    <property type="entry name" value="FrhB_FdhB_C"/>
</dbReference>
<evidence type="ECO:0000256" key="3">
    <source>
        <dbReference type="ARBA" id="ARBA00023014"/>
    </source>
</evidence>
<keyword evidence="3" id="KW-0411">Iron-sulfur</keyword>
<evidence type="ECO:0000259" key="4">
    <source>
        <dbReference type="PROSITE" id="PS51379"/>
    </source>
</evidence>
<proteinExistence type="predicted"/>
<dbReference type="PANTHER" id="PTHR43193:SF2">
    <property type="entry name" value="POLYFERREDOXIN PROTEIN FWDF"/>
    <property type="match status" value="1"/>
</dbReference>
<organism evidence="5 6">
    <name type="scientific">Bacteroides uniformis</name>
    <dbReference type="NCBI Taxonomy" id="820"/>
    <lineage>
        <taxon>Bacteria</taxon>
        <taxon>Pseudomonadati</taxon>
        <taxon>Bacteroidota</taxon>
        <taxon>Bacteroidia</taxon>
        <taxon>Bacteroidales</taxon>
        <taxon>Bacteroidaceae</taxon>
        <taxon>Bacteroides</taxon>
    </lineage>
</organism>
<keyword evidence="2" id="KW-0408">Iron</keyword>
<dbReference type="SUPFAM" id="SSF54862">
    <property type="entry name" value="4Fe-4S ferredoxins"/>
    <property type="match status" value="1"/>
</dbReference>
<dbReference type="PROSITE" id="PS51379">
    <property type="entry name" value="4FE4S_FER_2"/>
    <property type="match status" value="2"/>
</dbReference>